<evidence type="ECO:0000313" key="3">
    <source>
        <dbReference type="Proteomes" id="UP000886886"/>
    </source>
</evidence>
<dbReference type="Pfam" id="PF06541">
    <property type="entry name" value="ABC_trans_CmpB"/>
    <property type="match status" value="1"/>
</dbReference>
<sequence length="197" mass="22542">MPWGYTIHGTGTDLYHLVQWFLIYSILGWIVESLYMSFCEKRLVNRGFIFGPICPIYGFGALGAYFLLKPFSGNLPLLYILGALGATTFEFLVAMAMKRFLGEVWWDYREKPFNYKGVICLESTLAWGIYTVVLFAVLHQMVVAVSDSYPRSIGSVAGIVLLCYYLVDFAVHLWMAKTPDASERIEKIRRDFLKKQS</sequence>
<proteinExistence type="predicted"/>
<dbReference type="Proteomes" id="UP000886886">
    <property type="component" value="Unassembled WGS sequence"/>
</dbReference>
<evidence type="ECO:0000313" key="2">
    <source>
        <dbReference type="EMBL" id="HIQ97656.1"/>
    </source>
</evidence>
<keyword evidence="1" id="KW-0812">Transmembrane</keyword>
<keyword evidence="1" id="KW-0472">Membrane</keyword>
<comment type="caution">
    <text evidence="2">The sequence shown here is derived from an EMBL/GenBank/DDBJ whole genome shotgun (WGS) entry which is preliminary data.</text>
</comment>
<gene>
    <name evidence="2" type="ORF">IAB26_13995</name>
</gene>
<feature type="transmembrane region" description="Helical" evidence="1">
    <location>
        <begin position="17"/>
        <end position="35"/>
    </location>
</feature>
<dbReference type="AlphaFoldDB" id="A0A9D1D1J9"/>
<protein>
    <submittedName>
        <fullName evidence="2">ABC transporter permease</fullName>
    </submittedName>
</protein>
<dbReference type="InterPro" id="IPR010540">
    <property type="entry name" value="CmpB_TMEM229"/>
</dbReference>
<reference evidence="2" key="1">
    <citation type="submission" date="2020-10" db="EMBL/GenBank/DDBJ databases">
        <authorList>
            <person name="Gilroy R."/>
        </authorList>
    </citation>
    <scope>NUCLEOTIDE SEQUENCE</scope>
    <source>
        <strain evidence="2">ChiSjej3B21-11622</strain>
    </source>
</reference>
<accession>A0A9D1D1J9</accession>
<organism evidence="2 3">
    <name type="scientific">Candidatus Limivivens merdigallinarum</name>
    <dbReference type="NCBI Taxonomy" id="2840859"/>
    <lineage>
        <taxon>Bacteria</taxon>
        <taxon>Bacillati</taxon>
        <taxon>Bacillota</taxon>
        <taxon>Clostridia</taxon>
        <taxon>Lachnospirales</taxon>
        <taxon>Lachnospiraceae</taxon>
        <taxon>Lachnospiraceae incertae sedis</taxon>
        <taxon>Candidatus Limivivens</taxon>
    </lineage>
</organism>
<feature type="transmembrane region" description="Helical" evidence="1">
    <location>
        <begin position="47"/>
        <end position="68"/>
    </location>
</feature>
<feature type="transmembrane region" description="Helical" evidence="1">
    <location>
        <begin position="74"/>
        <end position="97"/>
    </location>
</feature>
<dbReference type="EMBL" id="DVFT01000206">
    <property type="protein sequence ID" value="HIQ97656.1"/>
    <property type="molecule type" value="Genomic_DNA"/>
</dbReference>
<keyword evidence="1" id="KW-1133">Transmembrane helix</keyword>
<evidence type="ECO:0000256" key="1">
    <source>
        <dbReference type="SAM" id="Phobius"/>
    </source>
</evidence>
<reference evidence="2" key="2">
    <citation type="journal article" date="2021" name="PeerJ">
        <title>Extensive microbial diversity within the chicken gut microbiome revealed by metagenomics and culture.</title>
        <authorList>
            <person name="Gilroy R."/>
            <person name="Ravi A."/>
            <person name="Getino M."/>
            <person name="Pursley I."/>
            <person name="Horton D.L."/>
            <person name="Alikhan N.F."/>
            <person name="Baker D."/>
            <person name="Gharbi K."/>
            <person name="Hall N."/>
            <person name="Watson M."/>
            <person name="Adriaenssens E.M."/>
            <person name="Foster-Nyarko E."/>
            <person name="Jarju S."/>
            <person name="Secka A."/>
            <person name="Antonio M."/>
            <person name="Oren A."/>
            <person name="Chaudhuri R.R."/>
            <person name="La Ragione R."/>
            <person name="Hildebrand F."/>
            <person name="Pallen M.J."/>
        </authorList>
    </citation>
    <scope>NUCLEOTIDE SEQUENCE</scope>
    <source>
        <strain evidence="2">ChiSjej3B21-11622</strain>
    </source>
</reference>
<feature type="transmembrane region" description="Helical" evidence="1">
    <location>
        <begin position="118"/>
        <end position="141"/>
    </location>
</feature>
<feature type="transmembrane region" description="Helical" evidence="1">
    <location>
        <begin position="153"/>
        <end position="175"/>
    </location>
</feature>
<name>A0A9D1D1J9_9FIRM</name>